<gene>
    <name evidence="1" type="ORF">ElyMa_001909200</name>
</gene>
<comment type="caution">
    <text evidence="1">The sequence shown here is derived from an EMBL/GenBank/DDBJ whole genome shotgun (WGS) entry which is preliminary data.</text>
</comment>
<name>A0AAV4ETW2_9GAST</name>
<dbReference type="AlphaFoldDB" id="A0AAV4ETW2"/>
<evidence type="ECO:0000313" key="2">
    <source>
        <dbReference type="Proteomes" id="UP000762676"/>
    </source>
</evidence>
<proteinExistence type="predicted"/>
<accession>A0AAV4ETW2</accession>
<keyword evidence="2" id="KW-1185">Reference proteome</keyword>
<reference evidence="1 2" key="1">
    <citation type="journal article" date="2021" name="Elife">
        <title>Chloroplast acquisition without the gene transfer in kleptoplastic sea slugs, Plakobranchus ocellatus.</title>
        <authorList>
            <person name="Maeda T."/>
            <person name="Takahashi S."/>
            <person name="Yoshida T."/>
            <person name="Shimamura S."/>
            <person name="Takaki Y."/>
            <person name="Nagai Y."/>
            <person name="Toyoda A."/>
            <person name="Suzuki Y."/>
            <person name="Arimoto A."/>
            <person name="Ishii H."/>
            <person name="Satoh N."/>
            <person name="Nishiyama T."/>
            <person name="Hasebe M."/>
            <person name="Maruyama T."/>
            <person name="Minagawa J."/>
            <person name="Obokata J."/>
            <person name="Shigenobu S."/>
        </authorList>
    </citation>
    <scope>NUCLEOTIDE SEQUENCE [LARGE SCALE GENOMIC DNA]</scope>
</reference>
<dbReference type="Proteomes" id="UP000762676">
    <property type="component" value="Unassembled WGS sequence"/>
</dbReference>
<organism evidence="1 2">
    <name type="scientific">Elysia marginata</name>
    <dbReference type="NCBI Taxonomy" id="1093978"/>
    <lineage>
        <taxon>Eukaryota</taxon>
        <taxon>Metazoa</taxon>
        <taxon>Spiralia</taxon>
        <taxon>Lophotrochozoa</taxon>
        <taxon>Mollusca</taxon>
        <taxon>Gastropoda</taxon>
        <taxon>Heterobranchia</taxon>
        <taxon>Euthyneura</taxon>
        <taxon>Panpulmonata</taxon>
        <taxon>Sacoglossa</taxon>
        <taxon>Placobranchoidea</taxon>
        <taxon>Plakobranchidae</taxon>
        <taxon>Elysia</taxon>
    </lineage>
</organism>
<dbReference type="EMBL" id="BMAT01003871">
    <property type="protein sequence ID" value="GFR63956.1"/>
    <property type="molecule type" value="Genomic_DNA"/>
</dbReference>
<protein>
    <submittedName>
        <fullName evidence="1">Uncharacterized protein</fullName>
    </submittedName>
</protein>
<sequence length="111" mass="13178">MSVIGNKHLREHMSCYRVIRGMKYILASIITISVLKSLATKVYPAIWEHCLQSNNLETEDNHVHQIIKEFRRLYVKMIAQHHTRLLTDKFINYDKGIVFRKLTKTVLFLHQ</sequence>
<evidence type="ECO:0000313" key="1">
    <source>
        <dbReference type="EMBL" id="GFR63956.1"/>
    </source>
</evidence>